<dbReference type="Proteomes" id="UP000035680">
    <property type="component" value="Unassembled WGS sequence"/>
</dbReference>
<keyword evidence="4" id="KW-0862">Zinc</keyword>
<dbReference type="SUPFAM" id="SSF53098">
    <property type="entry name" value="Ribonuclease H-like"/>
    <property type="match status" value="1"/>
</dbReference>
<dbReference type="PANTHER" id="PTHR46481:SF10">
    <property type="entry name" value="ZINC FINGER BED DOMAIN-CONTAINING PROTEIN 39"/>
    <property type="match status" value="1"/>
</dbReference>
<protein>
    <submittedName>
        <fullName evidence="7">Zinc finger BED domain-containing protein 1-like</fullName>
    </submittedName>
</protein>
<organism evidence="6 7">
    <name type="scientific">Strongyloides venezuelensis</name>
    <name type="common">Threadworm</name>
    <dbReference type="NCBI Taxonomy" id="75913"/>
    <lineage>
        <taxon>Eukaryota</taxon>
        <taxon>Metazoa</taxon>
        <taxon>Ecdysozoa</taxon>
        <taxon>Nematoda</taxon>
        <taxon>Chromadorea</taxon>
        <taxon>Rhabditida</taxon>
        <taxon>Tylenchina</taxon>
        <taxon>Panagrolaimomorpha</taxon>
        <taxon>Strongyloidoidea</taxon>
        <taxon>Strongyloididae</taxon>
        <taxon>Strongyloides</taxon>
    </lineage>
</organism>
<keyword evidence="2" id="KW-0479">Metal-binding</keyword>
<dbReference type="InterPro" id="IPR012337">
    <property type="entry name" value="RNaseH-like_sf"/>
</dbReference>
<reference evidence="7" key="2">
    <citation type="submission" date="2015-08" db="UniProtKB">
        <authorList>
            <consortium name="WormBaseParasite"/>
        </authorList>
    </citation>
    <scope>IDENTIFICATION</scope>
</reference>
<keyword evidence="5" id="KW-0539">Nucleus</keyword>
<proteinExistence type="predicted"/>
<evidence type="ECO:0000256" key="5">
    <source>
        <dbReference type="ARBA" id="ARBA00023242"/>
    </source>
</evidence>
<evidence type="ECO:0000256" key="1">
    <source>
        <dbReference type="ARBA" id="ARBA00004123"/>
    </source>
</evidence>
<reference evidence="6" key="1">
    <citation type="submission" date="2014-07" db="EMBL/GenBank/DDBJ databases">
        <authorList>
            <person name="Martin A.A"/>
            <person name="De Silva N."/>
        </authorList>
    </citation>
    <scope>NUCLEOTIDE SEQUENCE</scope>
</reference>
<dbReference type="PANTHER" id="PTHR46481">
    <property type="entry name" value="ZINC FINGER BED DOMAIN-CONTAINING PROTEIN 4"/>
    <property type="match status" value="1"/>
</dbReference>
<name>A0A0K0EUR5_STRVS</name>
<dbReference type="STRING" id="75913.A0A0K0EUR5"/>
<keyword evidence="3" id="KW-0863">Zinc-finger</keyword>
<accession>A0A0K0EUR5</accession>
<dbReference type="GO" id="GO:0005634">
    <property type="term" value="C:nucleus"/>
    <property type="evidence" value="ECO:0007669"/>
    <property type="project" value="UniProtKB-SubCell"/>
</dbReference>
<sequence>MPRRRTIVENINEMHIYHMDQLKQKIEAVITLSCINEDDEVENIIYEVYEVSTSTKGKNLADDLVSSLSKINLSIDEITAITTDGASNIRSLCEQLECYNIHCLSHILNLILKTSVEKQKILKELIGCIRNSVIKCKRPKKASVLKLKRKLKMDCKTRWNSLNEMLRSLVRNENDFKEFTTTEYILIKAILEILQPFGKYTLISNTSNILQHIPILLKVRDEIKSINTKFDNLLSNNENKNINHNVDVSEDEEESEDFLSEVEDFSENSENILIMTMSMYQMNMNKKL</sequence>
<dbReference type="GO" id="GO:0008270">
    <property type="term" value="F:zinc ion binding"/>
    <property type="evidence" value="ECO:0007669"/>
    <property type="project" value="UniProtKB-KW"/>
</dbReference>
<comment type="subcellular location">
    <subcellularLocation>
        <location evidence="1">Nucleus</location>
    </subcellularLocation>
</comment>
<evidence type="ECO:0000256" key="2">
    <source>
        <dbReference type="ARBA" id="ARBA00022723"/>
    </source>
</evidence>
<evidence type="ECO:0000256" key="4">
    <source>
        <dbReference type="ARBA" id="ARBA00022833"/>
    </source>
</evidence>
<evidence type="ECO:0000313" key="6">
    <source>
        <dbReference type="Proteomes" id="UP000035680"/>
    </source>
</evidence>
<keyword evidence="6" id="KW-1185">Reference proteome</keyword>
<evidence type="ECO:0000256" key="3">
    <source>
        <dbReference type="ARBA" id="ARBA00022771"/>
    </source>
</evidence>
<dbReference type="WBParaSite" id="SVE_0025900.1">
    <property type="protein sequence ID" value="SVE_0025900.1"/>
    <property type="gene ID" value="SVE_0025900"/>
</dbReference>
<dbReference type="AlphaFoldDB" id="A0A0K0EUR5"/>
<evidence type="ECO:0000313" key="7">
    <source>
        <dbReference type="WBParaSite" id="SVE_0025900.1"/>
    </source>
</evidence>
<dbReference type="InterPro" id="IPR052035">
    <property type="entry name" value="ZnF_BED_domain_contain"/>
</dbReference>